<evidence type="ECO:0000313" key="2">
    <source>
        <dbReference type="EMBL" id="AMP46599.1"/>
    </source>
</evidence>
<dbReference type="EMBL" id="JACJIE010000005">
    <property type="protein sequence ID" value="MBA8944406.1"/>
    <property type="molecule type" value="Genomic_DNA"/>
</dbReference>
<name>A0A142C6U7_9ACTN</name>
<dbReference type="InterPro" id="IPR027417">
    <property type="entry name" value="P-loop_NTPase"/>
</dbReference>
<evidence type="ECO:0000313" key="4">
    <source>
        <dbReference type="Proteomes" id="UP000530412"/>
    </source>
</evidence>
<dbReference type="Proteomes" id="UP000530412">
    <property type="component" value="Unassembled WGS sequence"/>
</dbReference>
<sequence>MTRTGHPHPAPSAGRASAVTVPPDPTSSLHERLAALRGERTPAVEDFTARVRSLLVIASSSRGGSSMLAETLRASPDLVHLQAEINPFLRLAGLGHPDSGAGSDRLDAGHLEALPAATRALLDEELARDAGTPADPADTTGSADAGQLALDIAWRLTVQWPHLPLDPLELARRARDLLAAAPPGGSAAVTLELLRHLYDQGLPVSPWYYDLPPDLLRRDGFGSPGAQSPAPFLVEEPPFVLARPWRRAGPADLRERTLVVKTPSNAYRLDFLRALFPNARIRVLHLTRNPAAAINGLLDGWLHHGFHAHRMPTPLAITDYVEQCPDNQWWWKFDLPPGWQEYTTAPLLNVCAFQWRSSHQAVLDHLGTVRTDSLTLRFEDLIAGPERRAAAYRRLTHWLGIPLGEALLRSIEHGIAPVAATARPRAGRWQARADLITRALDAPTFHLADRLGYTDPAHWI</sequence>
<reference evidence="2" key="2">
    <citation type="submission" date="2016-03" db="EMBL/GenBank/DDBJ databases">
        <authorList>
            <person name="Ploux O."/>
        </authorList>
    </citation>
    <scope>NUCLEOTIDE SEQUENCE</scope>
    <source>
        <strain evidence="2">ATCC 13382</strain>
    </source>
</reference>
<dbReference type="RefSeq" id="WP_233452305.1">
    <property type="nucleotide sequence ID" value="NZ_BMSU01000006.1"/>
</dbReference>
<reference evidence="2" key="1">
    <citation type="journal article" date="2015" name="ChemBioChem">
        <title>Biosynthesis of the Fluorinated Natural Product Nucleocidin in Streptomyces calvus Is Dependent on the bldA-Specified Leu-tRNA(UUA) Molecule.</title>
        <authorList>
            <person name="Zhu X.M."/>
            <person name="Hackl S."/>
            <person name="Thaker M.N."/>
            <person name="Kalan L."/>
            <person name="Weber C."/>
            <person name="Urgast D.S."/>
            <person name="Krupp E.M."/>
            <person name="Brewer A."/>
            <person name="Vanner S."/>
            <person name="Szawiola A."/>
            <person name="Yim G."/>
            <person name="Feldmann J."/>
            <person name="Bechthold A."/>
            <person name="Wright G.D."/>
            <person name="Zechel D.L."/>
        </authorList>
    </citation>
    <scope>NUCLEOTIDE SEQUENCE</scope>
    <source>
        <strain evidence="2">ATCC 13382</strain>
    </source>
</reference>
<dbReference type="Gene3D" id="3.40.50.300">
    <property type="entry name" value="P-loop containing nucleotide triphosphate hydrolases"/>
    <property type="match status" value="1"/>
</dbReference>
<dbReference type="SUPFAM" id="SSF52540">
    <property type="entry name" value="P-loop containing nucleoside triphosphate hydrolases"/>
    <property type="match status" value="1"/>
</dbReference>
<proteinExistence type="predicted"/>
<feature type="region of interest" description="Disordered" evidence="1">
    <location>
        <begin position="1"/>
        <end position="27"/>
    </location>
</feature>
<reference evidence="3 4" key="3">
    <citation type="submission" date="2020-08" db="EMBL/GenBank/DDBJ databases">
        <title>Genomic Encyclopedia of Type Strains, Phase III (KMG-III): the genomes of soil and plant-associated and newly described type strains.</title>
        <authorList>
            <person name="Whitman W."/>
        </authorList>
    </citation>
    <scope>NUCLEOTIDE SEQUENCE [LARGE SCALE GENOMIC DNA]</scope>
    <source>
        <strain evidence="3 4">CECT 3271</strain>
    </source>
</reference>
<dbReference type="AlphaFoldDB" id="A0A142C6U7"/>
<gene>
    <name evidence="2" type="primary">nucO</name>
    <name evidence="3" type="ORF">FHS33_002844</name>
</gene>
<organism evidence="2">
    <name type="scientific">Streptomyces calvus</name>
    <dbReference type="NCBI Taxonomy" id="67282"/>
    <lineage>
        <taxon>Bacteria</taxon>
        <taxon>Bacillati</taxon>
        <taxon>Actinomycetota</taxon>
        <taxon>Actinomycetes</taxon>
        <taxon>Kitasatosporales</taxon>
        <taxon>Streptomycetaceae</taxon>
        <taxon>Streptomyces</taxon>
    </lineage>
</organism>
<accession>A0A7W3QVI5</accession>
<protein>
    <submittedName>
        <fullName evidence="2">NucO</fullName>
    </submittedName>
</protein>
<dbReference type="EMBL" id="KU881767">
    <property type="protein sequence ID" value="AMP46599.1"/>
    <property type="molecule type" value="Genomic_DNA"/>
</dbReference>
<evidence type="ECO:0000256" key="1">
    <source>
        <dbReference type="SAM" id="MobiDB-lite"/>
    </source>
</evidence>
<evidence type="ECO:0000313" key="3">
    <source>
        <dbReference type="EMBL" id="MBA8944406.1"/>
    </source>
</evidence>
<accession>A0A142C6U7</accession>